<evidence type="ECO:0000313" key="8">
    <source>
        <dbReference type="Proteomes" id="UP000504617"/>
    </source>
</evidence>
<dbReference type="PROSITE" id="PS51845">
    <property type="entry name" value="PDEASE_I_2"/>
    <property type="match status" value="1"/>
</dbReference>
<dbReference type="InterPro" id="IPR023174">
    <property type="entry name" value="PDEase_CS"/>
</dbReference>
<dbReference type="Pfam" id="PF01590">
    <property type="entry name" value="GAF"/>
    <property type="match status" value="2"/>
</dbReference>
<dbReference type="Proteomes" id="UP000504617">
    <property type="component" value="Unplaced"/>
</dbReference>
<dbReference type="KEGG" id="tsr:106549902"/>
<dbReference type="PROSITE" id="PS00126">
    <property type="entry name" value="PDEASE_I_1"/>
    <property type="match status" value="1"/>
</dbReference>
<dbReference type="SUPFAM" id="SSF109604">
    <property type="entry name" value="HD-domain/PDEase-like"/>
    <property type="match status" value="1"/>
</dbReference>
<dbReference type="CDD" id="cd00077">
    <property type="entry name" value="HDc"/>
    <property type="match status" value="1"/>
</dbReference>
<dbReference type="InterPro" id="IPR002073">
    <property type="entry name" value="PDEase_catalytic_dom"/>
</dbReference>
<dbReference type="InterPro" id="IPR029016">
    <property type="entry name" value="GAF-like_dom_sf"/>
</dbReference>
<proteinExistence type="inferred from homology"/>
<dbReference type="AlphaFoldDB" id="A0A6I9YGX6"/>
<accession>A0A6I9YGX6</accession>
<dbReference type="GO" id="GO:0004114">
    <property type="term" value="F:3',5'-cyclic-nucleotide phosphodiesterase activity"/>
    <property type="evidence" value="ECO:0007669"/>
    <property type="project" value="InterPro"/>
</dbReference>
<keyword evidence="3 6" id="KW-0378">Hydrolase</keyword>
<feature type="binding site" evidence="5">
    <location>
        <position position="525"/>
    </location>
    <ligand>
        <name>Zn(2+)</name>
        <dbReference type="ChEBI" id="CHEBI:29105"/>
        <label>1</label>
    </ligand>
</feature>
<dbReference type="FunFam" id="3.30.450.40:FF:000010">
    <property type="entry name" value="Phosphodiesterase"/>
    <property type="match status" value="1"/>
</dbReference>
<feature type="binding site" evidence="5">
    <location>
        <position position="526"/>
    </location>
    <ligand>
        <name>Zn(2+)</name>
        <dbReference type="ChEBI" id="CHEBI:29105"/>
        <label>2</label>
    </ligand>
</feature>
<organism evidence="8 9">
    <name type="scientific">Thamnophis sirtalis</name>
    <dbReference type="NCBI Taxonomy" id="35019"/>
    <lineage>
        <taxon>Eukaryota</taxon>
        <taxon>Metazoa</taxon>
        <taxon>Chordata</taxon>
        <taxon>Craniata</taxon>
        <taxon>Vertebrata</taxon>
        <taxon>Euteleostomi</taxon>
        <taxon>Lepidosauria</taxon>
        <taxon>Squamata</taxon>
        <taxon>Bifurcata</taxon>
        <taxon>Unidentata</taxon>
        <taxon>Episquamata</taxon>
        <taxon>Toxicofera</taxon>
        <taxon>Serpentes</taxon>
        <taxon>Colubroidea</taxon>
        <taxon>Colubridae</taxon>
        <taxon>Natricinae</taxon>
        <taxon>Thamnophis</taxon>
    </lineage>
</organism>
<dbReference type="RefSeq" id="XP_013923135.1">
    <property type="nucleotide sequence ID" value="XM_014067660.1"/>
</dbReference>
<dbReference type="SMART" id="SM00065">
    <property type="entry name" value="GAF"/>
    <property type="match status" value="2"/>
</dbReference>
<feature type="binding site" evidence="5">
    <location>
        <position position="526"/>
    </location>
    <ligand>
        <name>Zn(2+)</name>
        <dbReference type="ChEBI" id="CHEBI:29105"/>
        <label>1</label>
    </ligand>
</feature>
<sequence length="539" mass="62130">MSINKKEVETFLDSNPDFAKQYFEKKLEDRVFCPKMNGELSSEDSIGFEGMDPVETETLFELIQDMQESINMEKVVFKTLKRISALINAAWCSLFMYRQRNGTPELASRLFNVHKDSTLEECLVTSDCEIVFPLDTGVLGHVAQTKKTINIQNALECQQFSTFVDELTGSTTKNILATPIMNGKDVVAVIMAVNKIGGPFFTSADENVFLKYLNFASLNLKIYHLSYLHNCETRKGQEIAFYKVIDYILHGKEEIKVIPNPKEDHWALSSGLPTYVAETGFICNIMNIAADEMFTFQKGPVDESGWIIKNVLSMPIVNKKEEIVGVATFYNRKDGKPFDEQDETLMESLTQFLGWSVLNTDTYDKMNKLENRKDIAQDMVLYHVRCDQEELQQLLPTRERLGKEVNECEEDELIELVKEMLPDPEECEIYAFHFSDFEWTELDLVKCGIQMYYELGVVKKFQIPQEVLVRFVFSVSKGYRKITYHNWRHGFNVAQTMFTLLMTGKLKQYYTDLEAFAMVTAALCHDIDHRGTNNLYQMK</sequence>
<evidence type="ECO:0000313" key="9">
    <source>
        <dbReference type="RefSeq" id="XP_013923135.1"/>
    </source>
</evidence>
<evidence type="ECO:0000256" key="5">
    <source>
        <dbReference type="PIRSR" id="PIRSR623088-3"/>
    </source>
</evidence>
<keyword evidence="1" id="KW-0140">cGMP</keyword>
<evidence type="ECO:0000256" key="4">
    <source>
        <dbReference type="PIRSR" id="PIRSR623088-1"/>
    </source>
</evidence>
<dbReference type="PRINTS" id="PR00387">
    <property type="entry name" value="PDIESTERASE1"/>
</dbReference>
<dbReference type="PANTHER" id="PTHR11347">
    <property type="entry name" value="CYCLIC NUCLEOTIDE PHOSPHODIESTERASE"/>
    <property type="match status" value="1"/>
</dbReference>
<dbReference type="Gene3D" id="3.30.450.40">
    <property type="match status" value="2"/>
</dbReference>
<dbReference type="EC" id="3.1.4.-" evidence="6"/>
<evidence type="ECO:0000259" key="7">
    <source>
        <dbReference type="PROSITE" id="PS51845"/>
    </source>
</evidence>
<dbReference type="GO" id="GO:0007165">
    <property type="term" value="P:signal transduction"/>
    <property type="evidence" value="ECO:0007669"/>
    <property type="project" value="InterPro"/>
</dbReference>
<evidence type="ECO:0000256" key="2">
    <source>
        <dbReference type="ARBA" id="ARBA00022723"/>
    </source>
</evidence>
<dbReference type="InterPro" id="IPR036971">
    <property type="entry name" value="PDEase_catalytic_dom_sf"/>
</dbReference>
<feature type="binding site" evidence="5">
    <location>
        <position position="489"/>
    </location>
    <ligand>
        <name>Zn(2+)</name>
        <dbReference type="ChEBI" id="CHEBI:29105"/>
        <label>1</label>
    </ligand>
</feature>
<evidence type="ECO:0000256" key="1">
    <source>
        <dbReference type="ARBA" id="ARBA00022535"/>
    </source>
</evidence>
<dbReference type="OrthoDB" id="546632at2759"/>
<dbReference type="InterPro" id="IPR003018">
    <property type="entry name" value="GAF"/>
</dbReference>
<evidence type="ECO:0000256" key="6">
    <source>
        <dbReference type="RuleBase" id="RU363067"/>
    </source>
</evidence>
<dbReference type="InterPro" id="IPR023088">
    <property type="entry name" value="PDEase"/>
</dbReference>
<name>A0A6I9YGX6_9SAUR</name>
<keyword evidence="8" id="KW-1185">Reference proteome</keyword>
<dbReference type="Pfam" id="PF00233">
    <property type="entry name" value="PDEase_I"/>
    <property type="match status" value="1"/>
</dbReference>
<dbReference type="Gene3D" id="1.10.1300.10">
    <property type="entry name" value="3'5'-cyclic nucleotide phosphodiesterase, catalytic domain"/>
    <property type="match status" value="1"/>
</dbReference>
<feature type="active site" description="Proton donor" evidence="4">
    <location>
        <position position="485"/>
    </location>
</feature>
<protein>
    <recommendedName>
        <fullName evidence="6">Phosphodiesterase</fullName>
        <ecNumber evidence="6">3.1.4.-</ecNumber>
    </recommendedName>
</protein>
<feature type="domain" description="PDEase" evidence="7">
    <location>
        <begin position="409"/>
        <end position="539"/>
    </location>
</feature>
<gene>
    <name evidence="9" type="primary">LOC106549902</name>
</gene>
<keyword evidence="2 5" id="KW-0479">Metal-binding</keyword>
<dbReference type="GO" id="GO:0046872">
    <property type="term" value="F:metal ion binding"/>
    <property type="evidence" value="ECO:0007669"/>
    <property type="project" value="UniProtKB-KW"/>
</dbReference>
<evidence type="ECO:0000256" key="3">
    <source>
        <dbReference type="ARBA" id="ARBA00022801"/>
    </source>
</evidence>
<dbReference type="SUPFAM" id="SSF55781">
    <property type="entry name" value="GAF domain-like"/>
    <property type="match status" value="2"/>
</dbReference>
<dbReference type="GeneID" id="106549902"/>
<reference evidence="9" key="1">
    <citation type="submission" date="2025-08" db="UniProtKB">
        <authorList>
            <consortium name="RefSeq"/>
        </authorList>
    </citation>
    <scope>IDENTIFICATION</scope>
    <source>
        <tissue evidence="9">Skeletal muscle</tissue>
    </source>
</reference>
<comment type="cofactor">
    <cofactor evidence="6">
        <name>a divalent metal cation</name>
        <dbReference type="ChEBI" id="CHEBI:60240"/>
    </cofactor>
    <text evidence="6">Binds 2 divalent metal cations per subunit. Site 1 may preferentially bind zinc ions, while site 2 has a preference for magnesium and/or manganese ions.</text>
</comment>
<comment type="similarity">
    <text evidence="6">Belongs to the cyclic nucleotide phosphodiesterase family.</text>
</comment>
<dbReference type="InterPro" id="IPR003607">
    <property type="entry name" value="HD/PDEase_dom"/>
</dbReference>